<dbReference type="GO" id="GO:0005730">
    <property type="term" value="C:nucleolus"/>
    <property type="evidence" value="ECO:0007669"/>
    <property type="project" value="UniProtKB-SubCell"/>
</dbReference>
<dbReference type="AlphaFoldDB" id="A0A6I9XC37"/>
<evidence type="ECO:0000256" key="6">
    <source>
        <dbReference type="SAM" id="MobiDB-lite"/>
    </source>
</evidence>
<dbReference type="Proteomes" id="UP000504615">
    <property type="component" value="Unplaced"/>
</dbReference>
<feature type="compositionally biased region" description="Basic and acidic residues" evidence="6">
    <location>
        <begin position="60"/>
        <end position="76"/>
    </location>
</feature>
<dbReference type="PANTHER" id="PTHR14577">
    <property type="entry name" value="NUCLEOLAR PROTEIN 12"/>
    <property type="match status" value="1"/>
</dbReference>
<dbReference type="CTD" id="326214"/>
<dbReference type="InterPro" id="IPR019186">
    <property type="entry name" value="Nucleolar_protein_12"/>
</dbReference>
<protein>
    <recommendedName>
        <fullName evidence="3">Nucleolar protein 12</fullName>
    </recommendedName>
</protein>
<feature type="region of interest" description="Disordered" evidence="6">
    <location>
        <begin position="48"/>
        <end position="78"/>
    </location>
</feature>
<feature type="compositionally biased region" description="Basic and acidic residues" evidence="6">
    <location>
        <begin position="165"/>
        <end position="189"/>
    </location>
</feature>
<keyword evidence="5" id="KW-0539">Nucleus</keyword>
<dbReference type="KEGG" id="pbar:105430526"/>
<dbReference type="GeneID" id="105430526"/>
<evidence type="ECO:0000256" key="3">
    <source>
        <dbReference type="ARBA" id="ARBA00015520"/>
    </source>
</evidence>
<evidence type="ECO:0000256" key="1">
    <source>
        <dbReference type="ARBA" id="ARBA00004604"/>
    </source>
</evidence>
<evidence type="ECO:0000256" key="5">
    <source>
        <dbReference type="ARBA" id="ARBA00023242"/>
    </source>
</evidence>
<gene>
    <name evidence="8" type="primary">LOC105430526</name>
</gene>
<organism evidence="7 8">
    <name type="scientific">Pogonomyrmex barbatus</name>
    <name type="common">red harvester ant</name>
    <dbReference type="NCBI Taxonomy" id="144034"/>
    <lineage>
        <taxon>Eukaryota</taxon>
        <taxon>Metazoa</taxon>
        <taxon>Ecdysozoa</taxon>
        <taxon>Arthropoda</taxon>
        <taxon>Hexapoda</taxon>
        <taxon>Insecta</taxon>
        <taxon>Pterygota</taxon>
        <taxon>Neoptera</taxon>
        <taxon>Endopterygota</taxon>
        <taxon>Hymenoptera</taxon>
        <taxon>Apocrita</taxon>
        <taxon>Aculeata</taxon>
        <taxon>Formicoidea</taxon>
        <taxon>Formicidae</taxon>
        <taxon>Myrmicinae</taxon>
        <taxon>Pogonomyrmex</taxon>
    </lineage>
</organism>
<comment type="similarity">
    <text evidence="2">Belongs to the RRP17 family.</text>
</comment>
<comment type="subcellular location">
    <subcellularLocation>
        <location evidence="1">Nucleus</location>
        <location evidence="1">Nucleolus</location>
    </subcellularLocation>
</comment>
<evidence type="ECO:0000256" key="4">
    <source>
        <dbReference type="ARBA" id="ARBA00023054"/>
    </source>
</evidence>
<dbReference type="RefSeq" id="XP_011642441.1">
    <property type="nucleotide sequence ID" value="XM_011644139.2"/>
</dbReference>
<dbReference type="OrthoDB" id="551633at2759"/>
<evidence type="ECO:0000256" key="2">
    <source>
        <dbReference type="ARBA" id="ARBA00007175"/>
    </source>
</evidence>
<proteinExistence type="inferred from homology"/>
<keyword evidence="7" id="KW-1185">Reference proteome</keyword>
<dbReference type="PANTHER" id="PTHR14577:SF0">
    <property type="entry name" value="NUCLEOLAR PROTEIN 12"/>
    <property type="match status" value="1"/>
</dbReference>
<keyword evidence="4" id="KW-0175">Coiled coil</keyword>
<feature type="compositionally biased region" description="Basic residues" evidence="6">
    <location>
        <begin position="205"/>
        <end position="232"/>
    </location>
</feature>
<accession>A0A6I9XC37</accession>
<feature type="region of interest" description="Disordered" evidence="6">
    <location>
        <begin position="1"/>
        <end position="26"/>
    </location>
</feature>
<evidence type="ECO:0000313" key="8">
    <source>
        <dbReference type="RefSeq" id="XP_011642441.1"/>
    </source>
</evidence>
<evidence type="ECO:0000313" key="7">
    <source>
        <dbReference type="Proteomes" id="UP000504615"/>
    </source>
</evidence>
<sequence>MFEKPQPQLLNVNRKPSQPKRRRKITLVFDEEKRREFLGGFHKRKLERKRKAQEQLQQQLKEERKKIKQEARERYKNSLSQQVVPELEKLLSQQEYDLGSHTVSILELNVADLAEGSKWIGENKIKKEDTQEDNKSDYCNDDDEEIIGMSLQEKQKTQVQQESKSNVREMKSSKELKREVRKAALERMKNSKAFQQKQKLERQKNIKHSQKLRKAQKLAHKRSKKIKKKSRR</sequence>
<dbReference type="Pfam" id="PF09805">
    <property type="entry name" value="Nop25"/>
    <property type="match status" value="1"/>
</dbReference>
<name>A0A6I9XC37_9HYME</name>
<dbReference type="GO" id="GO:0019843">
    <property type="term" value="F:rRNA binding"/>
    <property type="evidence" value="ECO:0007669"/>
    <property type="project" value="TreeGrafter"/>
</dbReference>
<feature type="region of interest" description="Disordered" evidence="6">
    <location>
        <begin position="150"/>
        <end position="232"/>
    </location>
</feature>
<reference evidence="8" key="1">
    <citation type="submission" date="2025-08" db="UniProtKB">
        <authorList>
            <consortium name="RefSeq"/>
        </authorList>
    </citation>
    <scope>IDENTIFICATION</scope>
</reference>